<sequence length="91" mass="9550">MKTTSAGLPGNPAGRDHRVVRGGRAHSPIADAVLGVVGGAAWFEQVVCEGIGHWEAIAPSACLTAALCVSLRAPQIVLWVKVKMRRMIHAA</sequence>
<name>A0ABP7URH9_9ACTN</name>
<dbReference type="Proteomes" id="UP001499984">
    <property type="component" value="Unassembled WGS sequence"/>
</dbReference>
<dbReference type="RefSeq" id="WP_345011145.1">
    <property type="nucleotide sequence ID" value="NZ_BAAAZY010000007.1"/>
</dbReference>
<keyword evidence="2" id="KW-1185">Reference proteome</keyword>
<comment type="caution">
    <text evidence="1">The sequence shown here is derived from an EMBL/GenBank/DDBJ whole genome shotgun (WGS) entry which is preliminary data.</text>
</comment>
<accession>A0ABP7URH9</accession>
<reference evidence="2" key="1">
    <citation type="journal article" date="2019" name="Int. J. Syst. Evol. Microbiol.">
        <title>The Global Catalogue of Microorganisms (GCM) 10K type strain sequencing project: providing services to taxonomists for standard genome sequencing and annotation.</title>
        <authorList>
            <consortium name="The Broad Institute Genomics Platform"/>
            <consortium name="The Broad Institute Genome Sequencing Center for Infectious Disease"/>
            <person name="Wu L."/>
            <person name="Ma J."/>
        </authorList>
    </citation>
    <scope>NUCLEOTIDE SEQUENCE [LARGE SCALE GENOMIC DNA]</scope>
    <source>
        <strain evidence="2">JCM 16925</strain>
    </source>
</reference>
<proteinExistence type="predicted"/>
<evidence type="ECO:0000313" key="2">
    <source>
        <dbReference type="Proteomes" id="UP001499984"/>
    </source>
</evidence>
<evidence type="ECO:0000313" key="1">
    <source>
        <dbReference type="EMBL" id="GAA4050810.1"/>
    </source>
</evidence>
<protein>
    <submittedName>
        <fullName evidence="1">Uncharacterized protein</fullName>
    </submittedName>
</protein>
<gene>
    <name evidence="1" type="ORF">GCM10022233_21770</name>
</gene>
<dbReference type="EMBL" id="BAAAZY010000007">
    <property type="protein sequence ID" value="GAA4050810.1"/>
    <property type="molecule type" value="Genomic_DNA"/>
</dbReference>
<organism evidence="1 2">
    <name type="scientific">Streptomyces shaanxiensis</name>
    <dbReference type="NCBI Taxonomy" id="653357"/>
    <lineage>
        <taxon>Bacteria</taxon>
        <taxon>Bacillati</taxon>
        <taxon>Actinomycetota</taxon>
        <taxon>Actinomycetes</taxon>
        <taxon>Kitasatosporales</taxon>
        <taxon>Streptomycetaceae</taxon>
        <taxon>Streptomyces</taxon>
    </lineage>
</organism>